<keyword evidence="1" id="KW-0393">Immunoglobulin domain</keyword>
<evidence type="ECO:0000259" key="3">
    <source>
        <dbReference type="PROSITE" id="PS50835"/>
    </source>
</evidence>
<feature type="transmembrane region" description="Helical" evidence="2">
    <location>
        <begin position="164"/>
        <end position="186"/>
    </location>
</feature>
<protein>
    <submittedName>
        <fullName evidence="4">CD83 antigen-like isoform X1</fullName>
    </submittedName>
</protein>
<dbReference type="PANTHER" id="PTHR15193">
    <property type="entry name" value="CD83 ANTIGEN"/>
    <property type="match status" value="1"/>
</dbReference>
<keyword evidence="5" id="KW-1185">Reference proteome</keyword>
<dbReference type="SMART" id="SM00409">
    <property type="entry name" value="IG"/>
    <property type="match status" value="1"/>
</dbReference>
<name>A0ABR1A1F8_HUSHU</name>
<dbReference type="PROSITE" id="PS50835">
    <property type="entry name" value="IG_LIKE"/>
    <property type="match status" value="1"/>
</dbReference>
<proteinExistence type="predicted"/>
<feature type="domain" description="Ig-like" evidence="3">
    <location>
        <begin position="38"/>
        <end position="136"/>
    </location>
</feature>
<accession>A0ABR1A1F8</accession>
<dbReference type="SUPFAM" id="SSF48726">
    <property type="entry name" value="Immunoglobulin"/>
    <property type="match status" value="1"/>
</dbReference>
<evidence type="ECO:0000313" key="5">
    <source>
        <dbReference type="Proteomes" id="UP001369086"/>
    </source>
</evidence>
<keyword evidence="2" id="KW-0812">Transmembrane</keyword>
<gene>
    <name evidence="4" type="ORF">HHUSO_G5595</name>
</gene>
<reference evidence="4 5" key="1">
    <citation type="submission" date="2021-05" db="EMBL/GenBank/DDBJ databases">
        <authorList>
            <person name="Zahm M."/>
            <person name="Klopp C."/>
            <person name="Cabau C."/>
            <person name="Kuhl H."/>
            <person name="Suciu R."/>
            <person name="Ciorpac M."/>
            <person name="Holostenco D."/>
            <person name="Gessner J."/>
            <person name="Wuertz S."/>
            <person name="Hohne C."/>
            <person name="Stock M."/>
            <person name="Gislard M."/>
            <person name="Lluch J."/>
            <person name="Milhes M."/>
            <person name="Lampietro C."/>
            <person name="Lopez Roques C."/>
            <person name="Donnadieu C."/>
            <person name="Du K."/>
            <person name="Schartl M."/>
            <person name="Guiguen Y."/>
        </authorList>
    </citation>
    <scope>NUCLEOTIDE SEQUENCE [LARGE SCALE GENOMIC DNA]</scope>
    <source>
        <strain evidence="4">Hh-F2</strain>
        <tissue evidence="4">Blood</tissue>
    </source>
</reference>
<evidence type="ECO:0000313" key="4">
    <source>
        <dbReference type="EMBL" id="KAK6490907.1"/>
    </source>
</evidence>
<dbReference type="InterPro" id="IPR007110">
    <property type="entry name" value="Ig-like_dom"/>
</dbReference>
<dbReference type="InterPro" id="IPR003598">
    <property type="entry name" value="Ig_sub2"/>
</dbReference>
<sequence length="247" mass="27452">MCDQCFHNLKNGSEIKMMSAKHKLIRKTRFNVYACVYSAVNATVKEITVNCDEDAVLTCEAGMELGVTYRSLLWYKCNEDLPDSLTGIIRKKLKSNLTQKFNGFNRSVEVLDDGSNDLKINKATVEDSGKYKCSLSAPLGMQNKKGYIRLKVLGCPTHQTVTYLDAYCIVFSMIILVALVACFLSWKCLKTVLEGGLSVTKEQVKINMKNIQKKANLPLLQNTSLNGGEAQNPAGNTCQHHTCLLLP</sequence>
<evidence type="ECO:0000256" key="1">
    <source>
        <dbReference type="ARBA" id="ARBA00023319"/>
    </source>
</evidence>
<keyword evidence="2" id="KW-1133">Transmembrane helix</keyword>
<comment type="caution">
    <text evidence="4">The sequence shown here is derived from an EMBL/GenBank/DDBJ whole genome shotgun (WGS) entry which is preliminary data.</text>
</comment>
<dbReference type="InterPro" id="IPR013151">
    <property type="entry name" value="Immunoglobulin_dom"/>
</dbReference>
<dbReference type="InterPro" id="IPR036179">
    <property type="entry name" value="Ig-like_dom_sf"/>
</dbReference>
<keyword evidence="2" id="KW-0472">Membrane</keyword>
<dbReference type="EMBL" id="JAHFZB010000004">
    <property type="protein sequence ID" value="KAK6490907.1"/>
    <property type="molecule type" value="Genomic_DNA"/>
</dbReference>
<dbReference type="Proteomes" id="UP001369086">
    <property type="component" value="Unassembled WGS sequence"/>
</dbReference>
<organism evidence="4 5">
    <name type="scientific">Huso huso</name>
    <name type="common">Beluga</name>
    <name type="synonym">Acipenser huso</name>
    <dbReference type="NCBI Taxonomy" id="61971"/>
    <lineage>
        <taxon>Eukaryota</taxon>
        <taxon>Metazoa</taxon>
        <taxon>Chordata</taxon>
        <taxon>Craniata</taxon>
        <taxon>Vertebrata</taxon>
        <taxon>Euteleostomi</taxon>
        <taxon>Actinopterygii</taxon>
        <taxon>Chondrostei</taxon>
        <taxon>Acipenseriformes</taxon>
        <taxon>Acipenseridae</taxon>
        <taxon>Huso</taxon>
    </lineage>
</organism>
<dbReference type="InterPro" id="IPR013783">
    <property type="entry name" value="Ig-like_fold"/>
</dbReference>
<dbReference type="PANTHER" id="PTHR15193:SF1">
    <property type="entry name" value="CD83 ANTIGEN"/>
    <property type="match status" value="1"/>
</dbReference>
<evidence type="ECO:0000256" key="2">
    <source>
        <dbReference type="SAM" id="Phobius"/>
    </source>
</evidence>
<dbReference type="SMART" id="SM00408">
    <property type="entry name" value="IGc2"/>
    <property type="match status" value="1"/>
</dbReference>
<dbReference type="InterPro" id="IPR003599">
    <property type="entry name" value="Ig_sub"/>
</dbReference>
<dbReference type="Gene3D" id="2.60.40.10">
    <property type="entry name" value="Immunoglobulins"/>
    <property type="match status" value="1"/>
</dbReference>
<dbReference type="Pfam" id="PF00047">
    <property type="entry name" value="ig"/>
    <property type="match status" value="1"/>
</dbReference>